<gene>
    <name evidence="2" type="ORF">RDWZM_006105</name>
</gene>
<dbReference type="EMBL" id="JAPWDV010000002">
    <property type="protein sequence ID" value="KAJ6220293.1"/>
    <property type="molecule type" value="Genomic_DNA"/>
</dbReference>
<dbReference type="AlphaFoldDB" id="A0A9Q0M5E3"/>
<comment type="caution">
    <text evidence="2">The sequence shown here is derived from an EMBL/GenBank/DDBJ whole genome shotgun (WGS) entry which is preliminary data.</text>
</comment>
<evidence type="ECO:0000256" key="1">
    <source>
        <dbReference type="SAM" id="Phobius"/>
    </source>
</evidence>
<keyword evidence="3" id="KW-1185">Reference proteome</keyword>
<proteinExistence type="predicted"/>
<feature type="transmembrane region" description="Helical" evidence="1">
    <location>
        <begin position="144"/>
        <end position="161"/>
    </location>
</feature>
<evidence type="ECO:0000313" key="3">
    <source>
        <dbReference type="Proteomes" id="UP001142055"/>
    </source>
</evidence>
<reference evidence="2" key="1">
    <citation type="submission" date="2022-12" db="EMBL/GenBank/DDBJ databases">
        <title>Genome assemblies of Blomia tropicalis.</title>
        <authorList>
            <person name="Cui Y."/>
        </authorList>
    </citation>
    <scope>NUCLEOTIDE SEQUENCE</scope>
    <source>
        <tissue evidence="2">Adult mites</tissue>
    </source>
</reference>
<keyword evidence="1" id="KW-1133">Transmembrane helix</keyword>
<evidence type="ECO:0000313" key="2">
    <source>
        <dbReference type="EMBL" id="KAJ6220293.1"/>
    </source>
</evidence>
<accession>A0A9Q0M5E3</accession>
<feature type="transmembrane region" description="Helical" evidence="1">
    <location>
        <begin position="114"/>
        <end position="138"/>
    </location>
</feature>
<keyword evidence="1" id="KW-0812">Transmembrane</keyword>
<keyword evidence="1" id="KW-0472">Membrane</keyword>
<feature type="transmembrane region" description="Helical" evidence="1">
    <location>
        <begin position="173"/>
        <end position="196"/>
    </location>
</feature>
<dbReference type="Proteomes" id="UP001142055">
    <property type="component" value="Chromosome 2"/>
</dbReference>
<sequence>MCLRPISSLILLRKSYERNRRLTLQPNQSVSLGTAIKSLLYQRQNGIMDTNMLYELYPTKDHQQPATSMLSTISSNEIDNNGEMNSTPQPTIHSNGHQGRKEILLANVNKTLNCVSIASVLAIHFLLGVAILLIDGFYDDEKKSYFALYNSIFYLTLFWSVQEHLKPGPLHMAIVVNLISIVLDIIVASFSWGSAFWSVCDYQHYFPTITSIVLLRKSYQRKRRFNLNGIASTSLLEGILNLLYQSNISDESSDQAARVPVPTVLSPLATNKLQNPIPTNQLNA</sequence>
<protein>
    <submittedName>
        <fullName evidence="2">Uncharacterized protein</fullName>
    </submittedName>
</protein>
<name>A0A9Q0M5E3_BLOTA</name>
<organism evidence="2 3">
    <name type="scientific">Blomia tropicalis</name>
    <name type="common">Mite</name>
    <dbReference type="NCBI Taxonomy" id="40697"/>
    <lineage>
        <taxon>Eukaryota</taxon>
        <taxon>Metazoa</taxon>
        <taxon>Ecdysozoa</taxon>
        <taxon>Arthropoda</taxon>
        <taxon>Chelicerata</taxon>
        <taxon>Arachnida</taxon>
        <taxon>Acari</taxon>
        <taxon>Acariformes</taxon>
        <taxon>Sarcoptiformes</taxon>
        <taxon>Astigmata</taxon>
        <taxon>Glycyphagoidea</taxon>
        <taxon>Echimyopodidae</taxon>
        <taxon>Blomia</taxon>
    </lineage>
</organism>